<dbReference type="SUPFAM" id="SSF50494">
    <property type="entry name" value="Trypsin-like serine proteases"/>
    <property type="match status" value="1"/>
</dbReference>
<dbReference type="InterPro" id="IPR043504">
    <property type="entry name" value="Peptidase_S1_PA_chymotrypsin"/>
</dbReference>
<name>A0ABR8FGU4_9NOST</name>
<sequence length="140" mass="14817">MNTKTYLTATVTGLAVLSIQALASPIGFTLPQQNQDSNLVIAQNSEEQTRIRVNQAASPSVVYINTGKSSGSGFIVSRDGLILTNAHVLEDASSTVTVVLADGRRLPADIIGFAKNSLDLAAIKICNQNSNLNILKHTPI</sequence>
<dbReference type="InterPro" id="IPR009003">
    <property type="entry name" value="Peptidase_S1_PA"/>
</dbReference>
<proteinExistence type="predicted"/>
<accession>A0ABR8FGU4</accession>
<dbReference type="Gene3D" id="2.40.10.10">
    <property type="entry name" value="Trypsin-like serine proteases"/>
    <property type="match status" value="1"/>
</dbReference>
<organism evidence="2 3">
    <name type="scientific">Anabaena lutea FACHB-196</name>
    <dbReference type="NCBI Taxonomy" id="2692881"/>
    <lineage>
        <taxon>Bacteria</taxon>
        <taxon>Bacillati</taxon>
        <taxon>Cyanobacteriota</taxon>
        <taxon>Cyanophyceae</taxon>
        <taxon>Nostocales</taxon>
        <taxon>Nostocaceae</taxon>
        <taxon>Anabaena</taxon>
    </lineage>
</organism>
<evidence type="ECO:0000313" key="2">
    <source>
        <dbReference type="EMBL" id="MBD2568952.1"/>
    </source>
</evidence>
<keyword evidence="1" id="KW-0732">Signal</keyword>
<dbReference type="RefSeq" id="WP_190715309.1">
    <property type="nucleotide sequence ID" value="NZ_JACJST010000011.1"/>
</dbReference>
<dbReference type="PANTHER" id="PTHR22939:SF129">
    <property type="entry name" value="SERINE PROTEASE HTRA2, MITOCHONDRIAL"/>
    <property type="match status" value="1"/>
</dbReference>
<dbReference type="Proteomes" id="UP000640531">
    <property type="component" value="Unassembled WGS sequence"/>
</dbReference>
<dbReference type="Pfam" id="PF13365">
    <property type="entry name" value="Trypsin_2"/>
    <property type="match status" value="1"/>
</dbReference>
<keyword evidence="3" id="KW-1185">Reference proteome</keyword>
<reference evidence="2 3" key="1">
    <citation type="journal article" date="2020" name="ISME J.">
        <title>Comparative genomics reveals insights into cyanobacterial evolution and habitat adaptation.</title>
        <authorList>
            <person name="Chen M.Y."/>
            <person name="Teng W.K."/>
            <person name="Zhao L."/>
            <person name="Hu C.X."/>
            <person name="Zhou Y.K."/>
            <person name="Han B.P."/>
            <person name="Song L.R."/>
            <person name="Shu W.S."/>
        </authorList>
    </citation>
    <scope>NUCLEOTIDE SEQUENCE [LARGE SCALE GENOMIC DNA]</scope>
    <source>
        <strain evidence="2 3">FACHB-196</strain>
    </source>
</reference>
<comment type="caution">
    <text evidence="2">The sequence shown here is derived from an EMBL/GenBank/DDBJ whole genome shotgun (WGS) entry which is preliminary data.</text>
</comment>
<evidence type="ECO:0000313" key="3">
    <source>
        <dbReference type="Proteomes" id="UP000640531"/>
    </source>
</evidence>
<dbReference type="PANTHER" id="PTHR22939">
    <property type="entry name" value="SERINE PROTEASE FAMILY S1C HTRA-RELATED"/>
    <property type="match status" value="1"/>
</dbReference>
<gene>
    <name evidence="2" type="ORF">H6G59_13820</name>
</gene>
<feature type="signal peptide" evidence="1">
    <location>
        <begin position="1"/>
        <end position="23"/>
    </location>
</feature>
<evidence type="ECO:0000256" key="1">
    <source>
        <dbReference type="SAM" id="SignalP"/>
    </source>
</evidence>
<feature type="chain" id="PRO_5047051279" evidence="1">
    <location>
        <begin position="24"/>
        <end position="140"/>
    </location>
</feature>
<dbReference type="EMBL" id="JACJST010000011">
    <property type="protein sequence ID" value="MBD2568952.1"/>
    <property type="molecule type" value="Genomic_DNA"/>
</dbReference>
<protein>
    <submittedName>
        <fullName evidence="2">Trypsin-like peptidase domain-containing protein</fullName>
    </submittedName>
</protein>